<keyword evidence="1" id="KW-0732">Signal</keyword>
<dbReference type="VEuPathDB" id="PlasmoDB:C922_02771"/>
<evidence type="ECO:0008006" key="4">
    <source>
        <dbReference type="Google" id="ProtNLM"/>
    </source>
</evidence>
<dbReference type="RefSeq" id="XP_008816592.1">
    <property type="nucleotide sequence ID" value="XM_008818370.1"/>
</dbReference>
<organism evidence="2 3">
    <name type="scientific">Plasmodium inui San Antonio 1</name>
    <dbReference type="NCBI Taxonomy" id="1237626"/>
    <lineage>
        <taxon>Eukaryota</taxon>
        <taxon>Sar</taxon>
        <taxon>Alveolata</taxon>
        <taxon>Apicomplexa</taxon>
        <taxon>Aconoidasida</taxon>
        <taxon>Haemosporida</taxon>
        <taxon>Plasmodiidae</taxon>
        <taxon>Plasmodium</taxon>
        <taxon>Plasmodium (Plasmodium)</taxon>
    </lineage>
</organism>
<dbReference type="Proteomes" id="UP000030640">
    <property type="component" value="Unassembled WGS sequence"/>
</dbReference>
<dbReference type="AlphaFoldDB" id="W7AN97"/>
<accession>W7AN97</accession>
<protein>
    <recommendedName>
        <fullName evidence="4">Secreted protein</fullName>
    </recommendedName>
</protein>
<feature type="signal peptide" evidence="1">
    <location>
        <begin position="1"/>
        <end position="21"/>
    </location>
</feature>
<keyword evidence="3" id="KW-1185">Reference proteome</keyword>
<name>W7AN97_9APIC</name>
<sequence>MKRSRFFFVSIFFCLSQESSLQLSKKLLGANSSLKEHDEDDYEQAQKKTRTWPTAAVPEVDGDRCLIFSATEGDPTK</sequence>
<evidence type="ECO:0000313" key="2">
    <source>
        <dbReference type="EMBL" id="EUD66786.1"/>
    </source>
</evidence>
<proteinExistence type="predicted"/>
<evidence type="ECO:0000313" key="3">
    <source>
        <dbReference type="Proteomes" id="UP000030640"/>
    </source>
</evidence>
<gene>
    <name evidence="2" type="ORF">C922_02771</name>
</gene>
<evidence type="ECO:0000256" key="1">
    <source>
        <dbReference type="SAM" id="SignalP"/>
    </source>
</evidence>
<dbReference type="EMBL" id="KI965469">
    <property type="protein sequence ID" value="EUD66786.1"/>
    <property type="molecule type" value="Genomic_DNA"/>
</dbReference>
<feature type="chain" id="PRO_5004888271" description="Secreted protein" evidence="1">
    <location>
        <begin position="22"/>
        <end position="77"/>
    </location>
</feature>
<reference evidence="2 3" key="1">
    <citation type="submission" date="2013-02" db="EMBL/GenBank/DDBJ databases">
        <title>The Genome Sequence of Plasmodium inui San Antonio 1.</title>
        <authorList>
            <consortium name="The Broad Institute Genome Sequencing Platform"/>
            <consortium name="The Broad Institute Genome Sequencing Center for Infectious Disease"/>
            <person name="Neafsey D."/>
            <person name="Cheeseman I."/>
            <person name="Volkman S."/>
            <person name="Adams J."/>
            <person name="Walker B."/>
            <person name="Young S.K."/>
            <person name="Zeng Q."/>
            <person name="Gargeya S."/>
            <person name="Fitzgerald M."/>
            <person name="Haas B."/>
            <person name="Abouelleil A."/>
            <person name="Alvarado L."/>
            <person name="Arachchi H.M."/>
            <person name="Berlin A.M."/>
            <person name="Chapman S.B."/>
            <person name="Dewar J."/>
            <person name="Goldberg J."/>
            <person name="Griggs A."/>
            <person name="Gujja S."/>
            <person name="Hansen M."/>
            <person name="Howarth C."/>
            <person name="Imamovic A."/>
            <person name="Larimer J."/>
            <person name="McCowan C."/>
            <person name="Murphy C."/>
            <person name="Neiman D."/>
            <person name="Pearson M."/>
            <person name="Priest M."/>
            <person name="Roberts A."/>
            <person name="Saif S."/>
            <person name="Shea T."/>
            <person name="Sisk P."/>
            <person name="Sykes S."/>
            <person name="Wortman J."/>
            <person name="Nusbaum C."/>
            <person name="Birren B."/>
        </authorList>
    </citation>
    <scope>NUCLEOTIDE SEQUENCE [LARGE SCALE GENOMIC DNA]</scope>
    <source>
        <strain evidence="2 3">San Antonio 1</strain>
    </source>
</reference>
<dbReference type="GeneID" id="20038045"/>